<dbReference type="STRING" id="1882483.A0A317XX25"/>
<name>A0A317XX25_9BASI</name>
<dbReference type="InterPro" id="IPR036181">
    <property type="entry name" value="MIT_dom_sf"/>
</dbReference>
<evidence type="ECO:0000313" key="4">
    <source>
        <dbReference type="Proteomes" id="UP000246740"/>
    </source>
</evidence>
<feature type="region of interest" description="Disordered" evidence="1">
    <location>
        <begin position="659"/>
        <end position="722"/>
    </location>
</feature>
<feature type="compositionally biased region" description="Polar residues" evidence="1">
    <location>
        <begin position="1180"/>
        <end position="1197"/>
    </location>
</feature>
<evidence type="ECO:0000313" key="3">
    <source>
        <dbReference type="EMBL" id="PWZ02662.1"/>
    </source>
</evidence>
<keyword evidence="4" id="KW-1185">Reference proteome</keyword>
<feature type="compositionally biased region" description="Polar residues" evidence="1">
    <location>
        <begin position="711"/>
        <end position="722"/>
    </location>
</feature>
<feature type="region of interest" description="Disordered" evidence="1">
    <location>
        <begin position="431"/>
        <end position="479"/>
    </location>
</feature>
<gene>
    <name evidence="3" type="ORF">BCV70DRAFT_196905</name>
</gene>
<reference evidence="3 4" key="1">
    <citation type="journal article" date="2018" name="Mol. Biol. Evol.">
        <title>Broad Genomic Sampling Reveals a Smut Pathogenic Ancestry of the Fungal Clade Ustilaginomycotina.</title>
        <authorList>
            <person name="Kijpornyongpan T."/>
            <person name="Mondo S.J."/>
            <person name="Barry K."/>
            <person name="Sandor L."/>
            <person name="Lee J."/>
            <person name="Lipzen A."/>
            <person name="Pangilinan J."/>
            <person name="LaButti K."/>
            <person name="Hainaut M."/>
            <person name="Henrissat B."/>
            <person name="Grigoriev I.V."/>
            <person name="Spatafora J.W."/>
            <person name="Aime M.C."/>
        </authorList>
    </citation>
    <scope>NUCLEOTIDE SEQUENCE [LARGE SCALE GENOMIC DNA]</scope>
    <source>
        <strain evidence="3 4">MCA 3645</strain>
    </source>
</reference>
<feature type="compositionally biased region" description="Polar residues" evidence="1">
    <location>
        <begin position="464"/>
        <end position="479"/>
    </location>
</feature>
<feature type="compositionally biased region" description="Polar residues" evidence="1">
    <location>
        <begin position="236"/>
        <end position="246"/>
    </location>
</feature>
<feature type="region of interest" description="Disordered" evidence="1">
    <location>
        <begin position="1131"/>
        <end position="1216"/>
    </location>
</feature>
<feature type="compositionally biased region" description="Polar residues" evidence="1">
    <location>
        <begin position="1156"/>
        <end position="1172"/>
    </location>
</feature>
<protein>
    <recommendedName>
        <fullName evidence="2">MIT domain-containing protein</fullName>
    </recommendedName>
</protein>
<feature type="region of interest" description="Disordered" evidence="1">
    <location>
        <begin position="882"/>
        <end position="901"/>
    </location>
</feature>
<feature type="compositionally biased region" description="Polar residues" evidence="1">
    <location>
        <begin position="1"/>
        <end position="12"/>
    </location>
</feature>
<evidence type="ECO:0000256" key="1">
    <source>
        <dbReference type="SAM" id="MobiDB-lite"/>
    </source>
</evidence>
<feature type="compositionally biased region" description="Polar residues" evidence="1">
    <location>
        <begin position="1592"/>
        <end position="1606"/>
    </location>
</feature>
<feature type="region of interest" description="Disordered" evidence="1">
    <location>
        <begin position="1012"/>
        <end position="1113"/>
    </location>
</feature>
<feature type="region of interest" description="Disordered" evidence="1">
    <location>
        <begin position="749"/>
        <end position="855"/>
    </location>
</feature>
<feature type="compositionally biased region" description="Low complexity" evidence="1">
    <location>
        <begin position="753"/>
        <end position="771"/>
    </location>
</feature>
<feature type="region of interest" description="Disordered" evidence="1">
    <location>
        <begin position="236"/>
        <end position="256"/>
    </location>
</feature>
<feature type="compositionally biased region" description="Polar residues" evidence="1">
    <location>
        <begin position="1063"/>
        <end position="1082"/>
    </location>
</feature>
<dbReference type="InterPro" id="IPR007330">
    <property type="entry name" value="MIT_dom"/>
</dbReference>
<feature type="compositionally biased region" description="Basic and acidic residues" evidence="1">
    <location>
        <begin position="1142"/>
        <end position="1155"/>
    </location>
</feature>
<evidence type="ECO:0000259" key="2">
    <source>
        <dbReference type="Pfam" id="PF04212"/>
    </source>
</evidence>
<feature type="compositionally biased region" description="Basic and acidic residues" evidence="1">
    <location>
        <begin position="688"/>
        <end position="710"/>
    </location>
</feature>
<feature type="region of interest" description="Disordered" evidence="1">
    <location>
        <begin position="520"/>
        <end position="543"/>
    </location>
</feature>
<dbReference type="Gene3D" id="1.20.58.80">
    <property type="entry name" value="Phosphotransferase system, lactose/cellobiose-type IIA subunit"/>
    <property type="match status" value="1"/>
</dbReference>
<feature type="compositionally biased region" description="Basic and acidic residues" evidence="1">
    <location>
        <begin position="962"/>
        <end position="988"/>
    </location>
</feature>
<feature type="region of interest" description="Disordered" evidence="1">
    <location>
        <begin position="954"/>
        <end position="996"/>
    </location>
</feature>
<feature type="compositionally biased region" description="Low complexity" evidence="1">
    <location>
        <begin position="814"/>
        <end position="827"/>
    </location>
</feature>
<feature type="domain" description="MIT" evidence="2">
    <location>
        <begin position="581"/>
        <end position="647"/>
    </location>
</feature>
<dbReference type="Pfam" id="PF04212">
    <property type="entry name" value="MIT"/>
    <property type="match status" value="1"/>
</dbReference>
<dbReference type="PANTHER" id="PTHR37327">
    <property type="entry name" value="CHROMOSOME 1, WHOLE GENOME SHOTGUN SEQUENCE"/>
    <property type="match status" value="1"/>
</dbReference>
<feature type="compositionally biased region" description="Polar residues" evidence="1">
    <location>
        <begin position="1093"/>
        <end position="1113"/>
    </location>
</feature>
<organism evidence="3 4">
    <name type="scientific">Testicularia cyperi</name>
    <dbReference type="NCBI Taxonomy" id="1882483"/>
    <lineage>
        <taxon>Eukaryota</taxon>
        <taxon>Fungi</taxon>
        <taxon>Dikarya</taxon>
        <taxon>Basidiomycota</taxon>
        <taxon>Ustilaginomycotina</taxon>
        <taxon>Ustilaginomycetes</taxon>
        <taxon>Ustilaginales</taxon>
        <taxon>Anthracoideaceae</taxon>
        <taxon>Testicularia</taxon>
    </lineage>
</organism>
<dbReference type="PANTHER" id="PTHR37327:SF1">
    <property type="entry name" value="MICROTUBULE INTERACTING AND TRANSPORT DOMAIN-CONTAINING PROTEIN"/>
    <property type="match status" value="1"/>
</dbReference>
<accession>A0A317XX25</accession>
<feature type="compositionally biased region" description="Polar residues" evidence="1">
    <location>
        <begin position="113"/>
        <end position="128"/>
    </location>
</feature>
<feature type="region of interest" description="Disordered" evidence="1">
    <location>
        <begin position="1571"/>
        <end position="1606"/>
    </location>
</feature>
<feature type="compositionally biased region" description="Polar residues" evidence="1">
    <location>
        <begin position="1033"/>
        <end position="1043"/>
    </location>
</feature>
<proteinExistence type="predicted"/>
<dbReference type="OrthoDB" id="2245455at2759"/>
<feature type="compositionally biased region" description="Basic and acidic residues" evidence="1">
    <location>
        <begin position="101"/>
        <end position="110"/>
    </location>
</feature>
<feature type="region of interest" description="Disordered" evidence="1">
    <location>
        <begin position="1"/>
        <end position="128"/>
    </location>
</feature>
<sequence>MSQQHATMQSETGIAAAGRSRGHSFLSLDEAPSSPTTADTFAPPPRPSRNRPGVLSSLSPSTPEDGQYAFLTDQASTEHPSPGRSKRSPRSSSPPRSSRQKILEGIDHYRLPLSNNPTTSMPPSTVSASLLSHRKLDAVPPQSSVNRPSSRGSRLGAILGRSSANNSSNASLEAISQDQMSVEMSINAASSSIATAADKSSSSDSGFFSRRLRSKISIPEKFQEYTVAAQRLDSQVKPTPQQVSTESKSRFVAPQAARSASAMGVLDVGGTSGTTNLPQQQSLDALRGASRRPRPVSQADLLDAMTGNTANGNMTDAHTHNKRVGRLSRLTYNKTDAISFLAQARTNTTGQPGAVTNFNRDRQSTDSIAGPSSAAPIGYGLGIDATGNTYPFHEEITEPAMAISQRDLVLPALAASQGVDSYAHEVGTFYPSNDDAAQRSDSFDSTIGRASSSNRESSIAGGSHNMSRAPSVASSQRGYHNRFSEQSYTSMRGSATAPAAAAMASGEILVSDGQAMERNTSTSLSATGSAHTSNENSTSTQRGTLSDAAIVALGAVPGSEPQALLNADGTPLSSKNILTIALQKAQSAVQLDSANNVPEAIAAYRQAVRLLQEVMERIAPRHGKRSRPSREEERRRLRVIHDTYADRIRLLSMIYSPDLSEQHQTTSADTSYDAYPSVSHLEPNGMEPEPRPEPEAQGDWLERVRGKSRESPSTSPQLAENSFLPSYDAAPIGADEKSFLAITPVRSTFQQPSSAKLAPAASSTSSDAATPRPETLTPAMSSPGKTITPRTGAQPPSPALQASPRRGGREDPRPGSSRSRGSRASVSLSIAEEQEVREHAFGSPRFSEGRAPHINVQHVLPSTTATDNEEVLRDRNDPLASIREADGASLHNRSESDSSYKSANLAANRLRSTGNRISRAYGLEDELKTPMTPYFDAADVGSVGFEPLAVRSTIETLTDSDSSNRRGPAEQTEEMARTEQTERREKTAKMGLAQRARALSFTRPLLRQKASMPALSERKMPVVPNGQKAAASQHGQRPSTPGSCSELDDGDSSAEATLVDPVGQTSSSITIKASAPQGTTPESRSRLGLSRPRASTVNASQTPSARSSAELNNLVSPSTAAGTISQRRKLGGLFLPGNGQARDLESEAMQRRDSESGSVNMDRSDTAGSGSSAAVPFPGSGTNDRSIGTGSSRNSPISPLGRQRATSQPGSRRPSIPAAFITANSASTGVVAPGSLGSASSEVPPPLPNLARKLSALELSNNGVRRHGEFGANGVVLGPRGFGVATGMFAMPLPEPSNKNGLSDDGLATAGESGHTREATVMPGARRQSILLITDLFPSGLPSLAAGQPSYASVRGAAQPMSLPDKATTVPQQVPVAPHALLRPFCVMEQLLLSIQRGAPVTERLYVPQAVWMQSGVKLIAVEAKVRAIEMLVTGMETVERSGEPLLLPLGSNAGLETSNATRFLKQLDIFETLTVDVHNLLAKKLPFLEQTLGGSSTGTGASKGSKSFGTFGSRLTRGLDRMAGVGASKSMDSSSILVYVESLGKLLRKSSVFATHTTSLLMAQGVLPRPAEVGDARSPPSSAGIKEPVRTPTTPQPLKSPTGIGTANTNLDAYTALPASMKHNIHAKLAKSSDFFAKTCLAFILNDLGIMTDKFVKKGSLIFAD</sequence>
<feature type="compositionally biased region" description="Polar residues" evidence="1">
    <location>
        <begin position="778"/>
        <end position="791"/>
    </location>
</feature>
<dbReference type="SUPFAM" id="SSF116846">
    <property type="entry name" value="MIT domain"/>
    <property type="match status" value="1"/>
</dbReference>
<dbReference type="EMBL" id="KZ819188">
    <property type="protein sequence ID" value="PWZ02662.1"/>
    <property type="molecule type" value="Genomic_DNA"/>
</dbReference>
<feature type="compositionally biased region" description="Polar residues" evidence="1">
    <location>
        <begin position="443"/>
        <end position="457"/>
    </location>
</feature>
<dbReference type="Proteomes" id="UP000246740">
    <property type="component" value="Unassembled WGS sequence"/>
</dbReference>
<dbReference type="InParanoid" id="A0A317XX25"/>